<dbReference type="EMBL" id="JAKFGM010000003">
    <property type="protein sequence ID" value="MCF2515719.1"/>
    <property type="molecule type" value="Genomic_DNA"/>
</dbReference>
<dbReference type="AlphaFoldDB" id="A0A9X1QQP1"/>
<organism evidence="1 2">
    <name type="scientific">Sphingomonas cremea</name>
    <dbReference type="NCBI Taxonomy" id="2904799"/>
    <lineage>
        <taxon>Bacteria</taxon>
        <taxon>Pseudomonadati</taxon>
        <taxon>Pseudomonadota</taxon>
        <taxon>Alphaproteobacteria</taxon>
        <taxon>Sphingomonadales</taxon>
        <taxon>Sphingomonadaceae</taxon>
        <taxon>Sphingomonas</taxon>
    </lineage>
</organism>
<dbReference type="RefSeq" id="WP_235068431.1">
    <property type="nucleotide sequence ID" value="NZ_JAKFGM010000003.1"/>
</dbReference>
<name>A0A9X1QQP1_9SPHN</name>
<protein>
    <submittedName>
        <fullName evidence="1">Uncharacterized protein</fullName>
    </submittedName>
</protein>
<evidence type="ECO:0000313" key="2">
    <source>
        <dbReference type="Proteomes" id="UP001139410"/>
    </source>
</evidence>
<sequence length="119" mass="13244">MIIAALLLAAAGTPSVTGFYRSNQMEIGAALQLDDDGRFQYQLDYGAVSEAAEGNWSSDGSTVFLTATRMQGAYKTPNFNREPLKIEGDRLLLNRYDTVIRFEREELPAPADKNKHLEE</sequence>
<evidence type="ECO:0000313" key="1">
    <source>
        <dbReference type="EMBL" id="MCF2515719.1"/>
    </source>
</evidence>
<gene>
    <name evidence="1" type="ORF">LVY65_11675</name>
</gene>
<proteinExistence type="predicted"/>
<reference evidence="1" key="1">
    <citation type="submission" date="2022-01" db="EMBL/GenBank/DDBJ databases">
        <authorList>
            <person name="Jo J.-H."/>
            <person name="Im W.-T."/>
        </authorList>
    </citation>
    <scope>NUCLEOTIDE SEQUENCE</scope>
    <source>
        <strain evidence="1">G124</strain>
    </source>
</reference>
<accession>A0A9X1QQP1</accession>
<comment type="caution">
    <text evidence="1">The sequence shown here is derived from an EMBL/GenBank/DDBJ whole genome shotgun (WGS) entry which is preliminary data.</text>
</comment>
<dbReference type="Proteomes" id="UP001139410">
    <property type="component" value="Unassembled WGS sequence"/>
</dbReference>
<keyword evidence="2" id="KW-1185">Reference proteome</keyword>